<dbReference type="AlphaFoldDB" id="A0A1T0CTD2"/>
<dbReference type="RefSeq" id="WP_078253348.1">
    <property type="nucleotide sequence ID" value="NZ_MUYU01000006.1"/>
</dbReference>
<gene>
    <name evidence="1" type="ORF">B0680_01830</name>
</gene>
<evidence type="ECO:0000313" key="1">
    <source>
        <dbReference type="EMBL" id="OOS25592.1"/>
    </source>
</evidence>
<organism evidence="1 2">
    <name type="scientific">Moraxella pluranimalium</name>
    <dbReference type="NCBI Taxonomy" id="470453"/>
    <lineage>
        <taxon>Bacteria</taxon>
        <taxon>Pseudomonadati</taxon>
        <taxon>Pseudomonadota</taxon>
        <taxon>Gammaproteobacteria</taxon>
        <taxon>Moraxellales</taxon>
        <taxon>Moraxellaceae</taxon>
        <taxon>Moraxella</taxon>
    </lineage>
</organism>
<evidence type="ECO:0008006" key="3">
    <source>
        <dbReference type="Google" id="ProtNLM"/>
    </source>
</evidence>
<comment type="caution">
    <text evidence="1">The sequence shown here is derived from an EMBL/GenBank/DDBJ whole genome shotgun (WGS) entry which is preliminary data.</text>
</comment>
<evidence type="ECO:0000313" key="2">
    <source>
        <dbReference type="Proteomes" id="UP000189800"/>
    </source>
</evidence>
<reference evidence="1 2" key="1">
    <citation type="submission" date="2017-02" db="EMBL/GenBank/DDBJ databases">
        <title>Draft genome sequence of Moraxella pluranimalium CCUG 54913T type strain.</title>
        <authorList>
            <person name="Salva-Serra F."/>
            <person name="Engstrom-Jakobsson H."/>
            <person name="Thorell K."/>
            <person name="Jaen-Luchoro D."/>
            <person name="Gonzales-Siles L."/>
            <person name="Karlsson R."/>
            <person name="Yazdan S."/>
            <person name="Boulund F."/>
            <person name="Johnning A."/>
            <person name="Engstrand L."/>
            <person name="Kristiansson E."/>
            <person name="Moore E."/>
        </authorList>
    </citation>
    <scope>NUCLEOTIDE SEQUENCE [LARGE SCALE GENOMIC DNA]</scope>
    <source>
        <strain evidence="1 2">CCUG 54913</strain>
    </source>
</reference>
<dbReference type="EMBL" id="MUYU01000006">
    <property type="protein sequence ID" value="OOS25592.1"/>
    <property type="molecule type" value="Genomic_DNA"/>
</dbReference>
<keyword evidence="2" id="KW-1185">Reference proteome</keyword>
<dbReference type="Pfam" id="PF05621">
    <property type="entry name" value="TniB"/>
    <property type="match status" value="1"/>
</dbReference>
<dbReference type="Proteomes" id="UP000189800">
    <property type="component" value="Unassembled WGS sequence"/>
</dbReference>
<dbReference type="OrthoDB" id="14765at2"/>
<dbReference type="InterPro" id="IPR027417">
    <property type="entry name" value="P-loop_NTPase"/>
</dbReference>
<proteinExistence type="predicted"/>
<accession>A0A1T0CTD2</accession>
<dbReference type="Gene3D" id="3.40.50.300">
    <property type="entry name" value="P-loop containing nucleotide triphosphate hydrolases"/>
    <property type="match status" value="1"/>
</dbReference>
<protein>
    <recommendedName>
        <fullName evidence="3">Transposase</fullName>
    </recommendedName>
</protein>
<name>A0A1T0CTD2_9GAMM</name>
<dbReference type="InterPro" id="IPR008868">
    <property type="entry name" value="TniB"/>
</dbReference>
<dbReference type="SUPFAM" id="SSF52540">
    <property type="entry name" value="P-loop containing nucleoside triphosphate hydrolases"/>
    <property type="match status" value="1"/>
</dbReference>
<sequence length="301" mass="34162">MTNRKEMPAHLHPKFAHMAFMSNDERLLFMAEPRWLTYPVAKQVMGMLDFLLKVPTQSRMPNMLLIGESNNGKTALLNKFVDAHEPYLSADDKPVLPVVFVQAPATIGTSGKEIYMSLLNAYSAPYTHKYTALQLQDQLLHFVRWCQTRLIIIDEIHSILTGTSRQQRLVMNSLKHLCNELKIPFVLSGTIDAVQVLHTDPQHASRFDVVELPLWKLDEEYATMVASFERILPLKEPSFLDAADKLPMIHSISRGCLGDTKRLLVAAATSAIKNGRESITSKDIEENKWVSINRGERRLIL</sequence>
<dbReference type="STRING" id="470453.B0680_01830"/>